<reference evidence="2 3" key="1">
    <citation type="submission" date="2017-08" db="EMBL/GenBank/DDBJ databases">
        <authorList>
            <person name="de Groot N.N."/>
        </authorList>
    </citation>
    <scope>NUCLEOTIDE SEQUENCE [LARGE SCALE GENOMIC DNA]</scope>
    <source>
        <strain evidence="2 3">JA575</strain>
    </source>
</reference>
<sequence length="94" mass="11046">MVERGAVSEDFRKQVLGYGLTTAEILYRRPDRQWLLQSYTWQDYDLCPTFPELFKFLAFWQTKLEGPLFAVRVAHSDLVQPAEFKAVDGLFRLN</sequence>
<dbReference type="OrthoDB" id="9811054at2"/>
<dbReference type="EMBL" id="UFQQ01000010">
    <property type="protein sequence ID" value="SSW91072.1"/>
    <property type="molecule type" value="Genomic_DNA"/>
</dbReference>
<accession>A0A336JNH0</accession>
<name>A0A336JNH0_9BRAD</name>
<evidence type="ECO:0000313" key="1">
    <source>
        <dbReference type="EMBL" id="RED34403.1"/>
    </source>
</evidence>
<dbReference type="Proteomes" id="UP000252631">
    <property type="component" value="Unassembled WGS sequence"/>
</dbReference>
<dbReference type="RefSeq" id="WP_047307529.1">
    <property type="nucleotide sequence ID" value="NZ_QRDT01000010.1"/>
</dbReference>
<dbReference type="Pfam" id="PF06233">
    <property type="entry name" value="Usg"/>
    <property type="match status" value="1"/>
</dbReference>
<dbReference type="EMBL" id="QRDT01000010">
    <property type="protein sequence ID" value="RED34403.1"/>
    <property type="molecule type" value="Genomic_DNA"/>
</dbReference>
<organism evidence="2 3">
    <name type="scientific">Rhodopseudomonas pentothenatexigens</name>
    <dbReference type="NCBI Taxonomy" id="999699"/>
    <lineage>
        <taxon>Bacteria</taxon>
        <taxon>Pseudomonadati</taxon>
        <taxon>Pseudomonadota</taxon>
        <taxon>Alphaproteobacteria</taxon>
        <taxon>Hyphomicrobiales</taxon>
        <taxon>Nitrobacteraceae</taxon>
        <taxon>Rhodopseudomonas</taxon>
    </lineage>
</organism>
<dbReference type="InterPro" id="IPR009354">
    <property type="entry name" value="Usg"/>
</dbReference>
<proteinExistence type="predicted"/>
<gene>
    <name evidence="1" type="ORF">BJ125_11039</name>
    <name evidence="2" type="ORF">SAMN05892882_11039</name>
</gene>
<dbReference type="AlphaFoldDB" id="A0A336JNH0"/>
<reference evidence="1 4" key="2">
    <citation type="submission" date="2018-07" db="EMBL/GenBank/DDBJ databases">
        <title>Genomic Encyclopedia of Archaeal and Bacterial Type Strains, Phase II (KMG-II): from individual species to whole genera.</title>
        <authorList>
            <person name="Goeker M."/>
        </authorList>
    </citation>
    <scope>NUCLEOTIDE SEQUENCE [LARGE SCALE GENOMIC DNA]</scope>
    <source>
        <strain evidence="1 4">JA575</strain>
    </source>
</reference>
<evidence type="ECO:0000313" key="4">
    <source>
        <dbReference type="Proteomes" id="UP000256343"/>
    </source>
</evidence>
<keyword evidence="4" id="KW-1185">Reference proteome</keyword>
<evidence type="ECO:0000313" key="2">
    <source>
        <dbReference type="EMBL" id="SSW91072.1"/>
    </source>
</evidence>
<dbReference type="Proteomes" id="UP000256343">
    <property type="component" value="Unassembled WGS sequence"/>
</dbReference>
<evidence type="ECO:0000313" key="3">
    <source>
        <dbReference type="Proteomes" id="UP000252631"/>
    </source>
</evidence>
<protein>
    <submittedName>
        <fullName evidence="2">Uncharacterized protein Usg</fullName>
    </submittedName>
</protein>